<accession>A0A158CN13</accession>
<evidence type="ECO:0000256" key="1">
    <source>
        <dbReference type="SAM" id="MobiDB-lite"/>
    </source>
</evidence>
<evidence type="ECO:0000313" key="3">
    <source>
        <dbReference type="Proteomes" id="UP000054903"/>
    </source>
</evidence>
<feature type="compositionally biased region" description="Basic residues" evidence="1">
    <location>
        <begin position="39"/>
        <end position="50"/>
    </location>
</feature>
<evidence type="ECO:0000313" key="2">
    <source>
        <dbReference type="EMBL" id="SAK83649.1"/>
    </source>
</evidence>
<gene>
    <name evidence="2" type="ORF">AWB77_04310</name>
</gene>
<organism evidence="2 3">
    <name type="scientific">Caballeronia fortuita</name>
    <dbReference type="NCBI Taxonomy" id="1777138"/>
    <lineage>
        <taxon>Bacteria</taxon>
        <taxon>Pseudomonadati</taxon>
        <taxon>Pseudomonadota</taxon>
        <taxon>Betaproteobacteria</taxon>
        <taxon>Burkholderiales</taxon>
        <taxon>Burkholderiaceae</taxon>
        <taxon>Caballeronia</taxon>
    </lineage>
</organism>
<dbReference type="EMBL" id="FCNX02000011">
    <property type="protein sequence ID" value="SAK83649.1"/>
    <property type="molecule type" value="Genomic_DNA"/>
</dbReference>
<keyword evidence="3" id="KW-1185">Reference proteome</keyword>
<comment type="caution">
    <text evidence="2">The sequence shown here is derived from an EMBL/GenBank/DDBJ whole genome shotgun (WGS) entry which is preliminary data.</text>
</comment>
<sequence>MNFPAPFFLPHHAFWSYVIPGAFILRKFSLVTPIRRATARRKNQQWRKRTAPLGRVSKPGAR</sequence>
<proteinExistence type="predicted"/>
<reference evidence="2" key="1">
    <citation type="submission" date="2016-01" db="EMBL/GenBank/DDBJ databases">
        <authorList>
            <person name="Peeters C."/>
        </authorList>
    </citation>
    <scope>NUCLEOTIDE SEQUENCE</scope>
    <source>
        <strain evidence="2">LMG 29320</strain>
    </source>
</reference>
<feature type="region of interest" description="Disordered" evidence="1">
    <location>
        <begin position="39"/>
        <end position="62"/>
    </location>
</feature>
<name>A0A158CN13_9BURK</name>
<protein>
    <submittedName>
        <fullName evidence="2">Uncharacterized protein</fullName>
    </submittedName>
</protein>
<dbReference type="AlphaFoldDB" id="A0A158CN13"/>
<dbReference type="Proteomes" id="UP000054903">
    <property type="component" value="Unassembled WGS sequence"/>
</dbReference>